<sequence>MAQVFKGTRDKKQGRKENATADQISAREDLAQARSQTRARKLDTRRKILLGGGLLALARAGDETATALVHKIINHQFRDIDQKAFEGWSVTSGE</sequence>
<dbReference type="OrthoDB" id="8454254at2"/>
<evidence type="ECO:0008006" key="4">
    <source>
        <dbReference type="Google" id="ProtNLM"/>
    </source>
</evidence>
<gene>
    <name evidence="2" type="ORF">TRP8649_04753</name>
</gene>
<proteinExistence type="predicted"/>
<dbReference type="EMBL" id="FXXP01000009">
    <property type="protein sequence ID" value="SMX30609.1"/>
    <property type="molecule type" value="Genomic_DNA"/>
</dbReference>
<keyword evidence="3" id="KW-1185">Reference proteome</keyword>
<accession>A0A238JIW5</accession>
<organism evidence="2 3">
    <name type="scientific">Pelagimonas phthalicica</name>
    <dbReference type="NCBI Taxonomy" id="1037362"/>
    <lineage>
        <taxon>Bacteria</taxon>
        <taxon>Pseudomonadati</taxon>
        <taxon>Pseudomonadota</taxon>
        <taxon>Alphaproteobacteria</taxon>
        <taxon>Rhodobacterales</taxon>
        <taxon>Roseobacteraceae</taxon>
        <taxon>Pelagimonas</taxon>
    </lineage>
</organism>
<dbReference type="AlphaFoldDB" id="A0A238JIW5"/>
<name>A0A238JIW5_9RHOB</name>
<evidence type="ECO:0000313" key="2">
    <source>
        <dbReference type="EMBL" id="SMX30609.1"/>
    </source>
</evidence>
<dbReference type="Proteomes" id="UP000225972">
    <property type="component" value="Unassembled WGS sequence"/>
</dbReference>
<feature type="region of interest" description="Disordered" evidence="1">
    <location>
        <begin position="1"/>
        <end position="38"/>
    </location>
</feature>
<evidence type="ECO:0000256" key="1">
    <source>
        <dbReference type="SAM" id="MobiDB-lite"/>
    </source>
</evidence>
<reference evidence="3" key="1">
    <citation type="submission" date="2017-05" db="EMBL/GenBank/DDBJ databases">
        <authorList>
            <person name="Rodrigo-Torres L."/>
            <person name="Arahal R. D."/>
            <person name="Lucena T."/>
        </authorList>
    </citation>
    <scope>NUCLEOTIDE SEQUENCE [LARGE SCALE GENOMIC DNA]</scope>
    <source>
        <strain evidence="3">CECT 8649</strain>
    </source>
</reference>
<dbReference type="RefSeq" id="WP_099249819.1">
    <property type="nucleotide sequence ID" value="NZ_FXXP01000009.1"/>
</dbReference>
<protein>
    <recommendedName>
        <fullName evidence="4">Mobilization protein</fullName>
    </recommendedName>
</protein>
<feature type="compositionally biased region" description="Basic and acidic residues" evidence="1">
    <location>
        <begin position="7"/>
        <end position="31"/>
    </location>
</feature>
<evidence type="ECO:0000313" key="3">
    <source>
        <dbReference type="Proteomes" id="UP000225972"/>
    </source>
</evidence>